<evidence type="ECO:0000313" key="3">
    <source>
        <dbReference type="Proteomes" id="UP001597135"/>
    </source>
</evidence>
<keyword evidence="2" id="KW-0255">Endonuclease</keyword>
<gene>
    <name evidence="2" type="ORF">ACFQ4E_07630</name>
</gene>
<evidence type="ECO:0000259" key="1">
    <source>
        <dbReference type="Pfam" id="PF03372"/>
    </source>
</evidence>
<dbReference type="SUPFAM" id="SSF56219">
    <property type="entry name" value="DNase I-like"/>
    <property type="match status" value="1"/>
</dbReference>
<organism evidence="2 3">
    <name type="scientific">Litorisediminicola beolgyonensis</name>
    <dbReference type="NCBI Taxonomy" id="1173614"/>
    <lineage>
        <taxon>Bacteria</taxon>
        <taxon>Pseudomonadati</taxon>
        <taxon>Pseudomonadota</taxon>
        <taxon>Alphaproteobacteria</taxon>
        <taxon>Rhodobacterales</taxon>
        <taxon>Paracoccaceae</taxon>
        <taxon>Litorisediminicola</taxon>
    </lineage>
</organism>
<protein>
    <submittedName>
        <fullName evidence="2">Endonuclease/exonuclease/phosphatase family protein</fullName>
    </submittedName>
</protein>
<dbReference type="InterPro" id="IPR005135">
    <property type="entry name" value="Endo/exonuclease/phosphatase"/>
</dbReference>
<comment type="caution">
    <text evidence="2">The sequence shown here is derived from an EMBL/GenBank/DDBJ whole genome shotgun (WGS) entry which is preliminary data.</text>
</comment>
<sequence length="306" mass="34296">MMRRLLRLALGGLLMLVLLLGCQQLRNSGGPEPRPSPENGIRVTTYNVHYILMNQAEGRWSRGAWERRKAPLDATFKAIDADIVAFQEMESFAGGDDDSVNLARFWLLEQNPGYAAAAIGDWRSFPSTQPISYRMAKFEEVDKGWFFFSETPEVIYSRTFDGSYPAFASWADLRARDTGRTIRVLNAHLDYSSRENRRKSTAFMVERVSAWRAEGRRVLLAADLNARLGSDLHDAHETAGLRFLPVEGATYHFDLGLNLFGAIDHIALSPELTETGPPVVFREKLGAVWPTDHYPVFVDIAAAGAQ</sequence>
<keyword evidence="3" id="KW-1185">Reference proteome</keyword>
<dbReference type="InterPro" id="IPR036691">
    <property type="entry name" value="Endo/exonu/phosph_ase_sf"/>
</dbReference>
<keyword evidence="2" id="KW-0540">Nuclease</keyword>
<dbReference type="EMBL" id="JBHTMU010000010">
    <property type="protein sequence ID" value="MFD1342283.1"/>
    <property type="molecule type" value="Genomic_DNA"/>
</dbReference>
<reference evidence="3" key="1">
    <citation type="journal article" date="2019" name="Int. J. Syst. Evol. Microbiol.">
        <title>The Global Catalogue of Microorganisms (GCM) 10K type strain sequencing project: providing services to taxonomists for standard genome sequencing and annotation.</title>
        <authorList>
            <consortium name="The Broad Institute Genomics Platform"/>
            <consortium name="The Broad Institute Genome Sequencing Center for Infectious Disease"/>
            <person name="Wu L."/>
            <person name="Ma J."/>
        </authorList>
    </citation>
    <scope>NUCLEOTIDE SEQUENCE [LARGE SCALE GENOMIC DNA]</scope>
    <source>
        <strain evidence="3">CCUG 62953</strain>
    </source>
</reference>
<dbReference type="Proteomes" id="UP001597135">
    <property type="component" value="Unassembled WGS sequence"/>
</dbReference>
<name>A0ABW3ZGW9_9RHOB</name>
<evidence type="ECO:0000313" key="2">
    <source>
        <dbReference type="EMBL" id="MFD1342283.1"/>
    </source>
</evidence>
<feature type="domain" description="Endonuclease/exonuclease/phosphatase" evidence="1">
    <location>
        <begin position="45"/>
        <end position="293"/>
    </location>
</feature>
<keyword evidence="2" id="KW-0378">Hydrolase</keyword>
<dbReference type="GO" id="GO:0004519">
    <property type="term" value="F:endonuclease activity"/>
    <property type="evidence" value="ECO:0007669"/>
    <property type="project" value="UniProtKB-KW"/>
</dbReference>
<accession>A0ABW3ZGW9</accession>
<dbReference type="Pfam" id="PF03372">
    <property type="entry name" value="Exo_endo_phos"/>
    <property type="match status" value="1"/>
</dbReference>
<dbReference type="Gene3D" id="3.60.10.10">
    <property type="entry name" value="Endonuclease/exonuclease/phosphatase"/>
    <property type="match status" value="1"/>
</dbReference>
<dbReference type="PROSITE" id="PS51257">
    <property type="entry name" value="PROKAR_LIPOPROTEIN"/>
    <property type="match status" value="1"/>
</dbReference>
<proteinExistence type="predicted"/>
<dbReference type="RefSeq" id="WP_386802344.1">
    <property type="nucleotide sequence ID" value="NZ_JBHTMU010000010.1"/>
</dbReference>